<dbReference type="InterPro" id="IPR029044">
    <property type="entry name" value="Nucleotide-diphossugar_trans"/>
</dbReference>
<dbReference type="PANTHER" id="PTHR43398:SF1">
    <property type="entry name" value="DOLICHOL-PHOSPHATE MANNOSYLTRANSFERASE SUBUNIT 1"/>
    <property type="match status" value="1"/>
</dbReference>
<dbReference type="Gene3D" id="3.90.550.10">
    <property type="entry name" value="Spore Coat Polysaccharide Biosynthesis Protein SpsA, Chain A"/>
    <property type="match status" value="1"/>
</dbReference>
<evidence type="ECO:0000256" key="1">
    <source>
        <dbReference type="ARBA" id="ARBA00006739"/>
    </source>
</evidence>
<evidence type="ECO:0000313" key="5">
    <source>
        <dbReference type="EMBL" id="AXY75107.1"/>
    </source>
</evidence>
<accession>A0A3B7MMZ5</accession>
<dbReference type="GO" id="GO:0004582">
    <property type="term" value="F:dolichyl-phosphate beta-D-mannosyltransferase activity"/>
    <property type="evidence" value="ECO:0007669"/>
    <property type="project" value="InterPro"/>
</dbReference>
<organism evidence="5 6">
    <name type="scientific">Paraflavitalea soli</name>
    <dbReference type="NCBI Taxonomy" id="2315862"/>
    <lineage>
        <taxon>Bacteria</taxon>
        <taxon>Pseudomonadati</taxon>
        <taxon>Bacteroidota</taxon>
        <taxon>Chitinophagia</taxon>
        <taxon>Chitinophagales</taxon>
        <taxon>Chitinophagaceae</taxon>
        <taxon>Paraflavitalea</taxon>
    </lineage>
</organism>
<dbReference type="AlphaFoldDB" id="A0A3B7MMZ5"/>
<evidence type="ECO:0000259" key="4">
    <source>
        <dbReference type="Pfam" id="PF00535"/>
    </source>
</evidence>
<feature type="domain" description="Glycosyltransferase 2-like" evidence="4">
    <location>
        <begin position="8"/>
        <end position="173"/>
    </location>
</feature>
<evidence type="ECO:0000256" key="3">
    <source>
        <dbReference type="ARBA" id="ARBA00022679"/>
    </source>
</evidence>
<dbReference type="GO" id="GO:0009247">
    <property type="term" value="P:glycolipid biosynthetic process"/>
    <property type="evidence" value="ECO:0007669"/>
    <property type="project" value="TreeGrafter"/>
</dbReference>
<dbReference type="OrthoDB" id="9810303at2"/>
<dbReference type="Pfam" id="PF00535">
    <property type="entry name" value="Glycos_transf_2"/>
    <property type="match status" value="1"/>
</dbReference>
<protein>
    <submittedName>
        <fullName evidence="5">Polyprenol monophosphomannose synthase</fullName>
    </submittedName>
</protein>
<dbReference type="SUPFAM" id="SSF53448">
    <property type="entry name" value="Nucleotide-diphospho-sugar transferases"/>
    <property type="match status" value="1"/>
</dbReference>
<comment type="similarity">
    <text evidence="1">Belongs to the glycosyltransferase 2 family.</text>
</comment>
<evidence type="ECO:0000313" key="6">
    <source>
        <dbReference type="Proteomes" id="UP000263900"/>
    </source>
</evidence>
<keyword evidence="2" id="KW-0328">Glycosyltransferase</keyword>
<keyword evidence="6" id="KW-1185">Reference proteome</keyword>
<proteinExistence type="inferred from homology"/>
<dbReference type="EMBL" id="CP032157">
    <property type="protein sequence ID" value="AXY75107.1"/>
    <property type="molecule type" value="Genomic_DNA"/>
</dbReference>
<dbReference type="PANTHER" id="PTHR43398">
    <property type="entry name" value="DOLICHOL-PHOSPHATE MANNOSYLTRANSFERASE SUBUNIT 1"/>
    <property type="match status" value="1"/>
</dbReference>
<sequence>MPDLEKIVIIPTYNERENIALIIDAIFALRQDFHVLVIDDGSPDGTAAIVKALQSNYPGQLFLEQRTGKLGLGTAYIHGFKWSLARGYRFIFEMDADFSHSPADLQRLYEACKQGADMAIGSRYVAGGGTVNWPRNRILLSKGGSLYTRLITWMPVKDTTAGFVCYRAEVLESINLDQIRFLGYAFQIEMKFAAWKLGFTIKEVPIIFEDRKFGASKMHKGIVKEGILGVLKLRWYSLFKDYRNRVKNNSSTSVFPAMQRDDQKIKWVK</sequence>
<dbReference type="InterPro" id="IPR039528">
    <property type="entry name" value="DPM1-like"/>
</dbReference>
<gene>
    <name evidence="5" type="ORF">D3H65_14450</name>
</gene>
<dbReference type="InterPro" id="IPR001173">
    <property type="entry name" value="Glyco_trans_2-like"/>
</dbReference>
<name>A0A3B7MMZ5_9BACT</name>
<dbReference type="Proteomes" id="UP000263900">
    <property type="component" value="Chromosome"/>
</dbReference>
<dbReference type="FunFam" id="3.90.550.10:FF:000122">
    <property type="entry name" value="Dolichol-phosphate mannosyltransferase subunit 1"/>
    <property type="match status" value="1"/>
</dbReference>
<dbReference type="GO" id="GO:0016020">
    <property type="term" value="C:membrane"/>
    <property type="evidence" value="ECO:0007669"/>
    <property type="project" value="GOC"/>
</dbReference>
<dbReference type="KEGG" id="pseg:D3H65_14450"/>
<reference evidence="5 6" key="1">
    <citation type="submission" date="2018-09" db="EMBL/GenBank/DDBJ databases">
        <title>Genome sequencing of strain 6GH32-13.</title>
        <authorList>
            <person name="Weon H.-Y."/>
            <person name="Heo J."/>
            <person name="Kwon S.-W."/>
        </authorList>
    </citation>
    <scope>NUCLEOTIDE SEQUENCE [LARGE SCALE GENOMIC DNA]</scope>
    <source>
        <strain evidence="5 6">5GH32-13</strain>
    </source>
</reference>
<dbReference type="CDD" id="cd06442">
    <property type="entry name" value="DPM1_like"/>
    <property type="match status" value="1"/>
</dbReference>
<evidence type="ECO:0000256" key="2">
    <source>
        <dbReference type="ARBA" id="ARBA00022676"/>
    </source>
</evidence>
<keyword evidence="3" id="KW-0808">Transferase</keyword>